<reference evidence="3" key="2">
    <citation type="submission" date="2019-06" db="EMBL/GenBank/DDBJ databases">
        <title>Genomics analysis of Aphanomyces spp. identifies a new class of oomycete effector associated with host adaptation.</title>
        <authorList>
            <person name="Gaulin E."/>
        </authorList>
    </citation>
    <scope>NUCLEOTIDE SEQUENCE</scope>
    <source>
        <strain evidence="3">CBS 578.67</strain>
    </source>
</reference>
<dbReference type="PANTHER" id="PTHR47385">
    <property type="entry name" value="CALPONIN"/>
    <property type="match status" value="1"/>
</dbReference>
<dbReference type="Gene3D" id="1.10.418.10">
    <property type="entry name" value="Calponin-like domain"/>
    <property type="match status" value="1"/>
</dbReference>
<name>A0A485K5G7_9STRA</name>
<dbReference type="PANTHER" id="PTHR47385:SF14">
    <property type="entry name" value="TRANSGELIN"/>
    <property type="match status" value="1"/>
</dbReference>
<dbReference type="CDD" id="cd00014">
    <property type="entry name" value="CH_SF"/>
    <property type="match status" value="1"/>
</dbReference>
<evidence type="ECO:0000313" key="5">
    <source>
        <dbReference type="Proteomes" id="UP000332933"/>
    </source>
</evidence>
<gene>
    <name evidence="4" type="primary">Aste57867_1376</name>
    <name evidence="3" type="ORF">As57867_001375</name>
    <name evidence="4" type="ORF">ASTE57867_1376</name>
</gene>
<dbReference type="EMBL" id="CAADRA010000106">
    <property type="protein sequence ID" value="VFT78594.1"/>
    <property type="molecule type" value="Genomic_DNA"/>
</dbReference>
<feature type="region of interest" description="Disordered" evidence="1">
    <location>
        <begin position="510"/>
        <end position="535"/>
    </location>
</feature>
<dbReference type="InterPro" id="IPR001715">
    <property type="entry name" value="CH_dom"/>
</dbReference>
<dbReference type="SMART" id="SM00033">
    <property type="entry name" value="CH"/>
    <property type="match status" value="1"/>
</dbReference>
<dbReference type="GO" id="GO:0007015">
    <property type="term" value="P:actin filament organization"/>
    <property type="evidence" value="ECO:0007669"/>
    <property type="project" value="TreeGrafter"/>
</dbReference>
<organism evidence="4 5">
    <name type="scientific">Aphanomyces stellatus</name>
    <dbReference type="NCBI Taxonomy" id="120398"/>
    <lineage>
        <taxon>Eukaryota</taxon>
        <taxon>Sar</taxon>
        <taxon>Stramenopiles</taxon>
        <taxon>Oomycota</taxon>
        <taxon>Saprolegniomycetes</taxon>
        <taxon>Saprolegniales</taxon>
        <taxon>Verrucalvaceae</taxon>
        <taxon>Aphanomyces</taxon>
    </lineage>
</organism>
<evidence type="ECO:0000256" key="1">
    <source>
        <dbReference type="SAM" id="MobiDB-lite"/>
    </source>
</evidence>
<dbReference type="InterPro" id="IPR036872">
    <property type="entry name" value="CH_dom_sf"/>
</dbReference>
<feature type="region of interest" description="Disordered" evidence="1">
    <location>
        <begin position="413"/>
        <end position="463"/>
    </location>
</feature>
<dbReference type="SUPFAM" id="SSF47576">
    <property type="entry name" value="Calponin-homology domain, CH-domain"/>
    <property type="match status" value="1"/>
</dbReference>
<feature type="compositionally biased region" description="Polar residues" evidence="1">
    <location>
        <begin position="439"/>
        <end position="455"/>
    </location>
</feature>
<dbReference type="GO" id="GO:0015629">
    <property type="term" value="C:actin cytoskeleton"/>
    <property type="evidence" value="ECO:0007669"/>
    <property type="project" value="TreeGrafter"/>
</dbReference>
<dbReference type="OrthoDB" id="76002at2759"/>
<dbReference type="GO" id="GO:0051015">
    <property type="term" value="F:actin filament binding"/>
    <property type="evidence" value="ECO:0007669"/>
    <property type="project" value="TreeGrafter"/>
</dbReference>
<dbReference type="EMBL" id="VJMH01000106">
    <property type="protein sequence ID" value="KAF0718942.1"/>
    <property type="molecule type" value="Genomic_DNA"/>
</dbReference>
<dbReference type="PROSITE" id="PS50021">
    <property type="entry name" value="CH"/>
    <property type="match status" value="1"/>
</dbReference>
<evidence type="ECO:0000313" key="4">
    <source>
        <dbReference type="EMBL" id="VFT78594.1"/>
    </source>
</evidence>
<feature type="region of interest" description="Disordered" evidence="1">
    <location>
        <begin position="42"/>
        <end position="63"/>
    </location>
</feature>
<dbReference type="Proteomes" id="UP000332933">
    <property type="component" value="Unassembled WGS sequence"/>
</dbReference>
<proteinExistence type="predicted"/>
<dbReference type="InterPro" id="IPR050606">
    <property type="entry name" value="Calponin-like"/>
</dbReference>
<sequence>MDVYGQTQHLHEMITAAHGVLLEARNLNLKQPLQSNASLFNFADMDHTPSSPGHDGSAAEEKDEDGLANLGPLTLTGDEIQDSLTKIAALKGVYMRHCTELLESLHQKKEDVASEDLLARRDQLRKDVHARNVVMKGLIDRLRLLQHALSILHGRDQTDSAANIVHVMLLASAAEDHIPFFRSIGMDLAHHINRDRSSSAKWANDTQLAFEYLKRQAESVEWLEKKMDTTFPTHDLHELLKSGVLLRELMQRLSPTTSSPKPIARQYSATMAPWKERENISLFLSDCKRLGMSDLSLFGTDDLYEGTNMVAVVFGLQYIKSWFTGGIRSPRSPKAPTQWSFTDDQVDHVLAHFRKHKSQEALLQGFLRNAAPSSVDGGTPSVVRGAELTFDMMDDDDETAPPPAPIVVTMETTKEEHTTIEVESNPEDDTPLLSHDTPEQSAASTEQSPEGSQSLVDVFPPPEDEPAIVAAAAAVDEIISHVTDEVEEVDEADATTEQELRHQLAAIVPPEPSHHAPSVTAPSPPPSPAKEEIKYPLRDPNIIIRTPECSDRALMPQTVAKVQDEEMEEVPTAPPQRCCCVVM</sequence>
<evidence type="ECO:0000313" key="3">
    <source>
        <dbReference type="EMBL" id="KAF0718942.1"/>
    </source>
</evidence>
<evidence type="ECO:0000259" key="2">
    <source>
        <dbReference type="PROSITE" id="PS50021"/>
    </source>
</evidence>
<accession>A0A485K5G7</accession>
<dbReference type="AlphaFoldDB" id="A0A485K5G7"/>
<reference evidence="4 5" key="1">
    <citation type="submission" date="2019-03" db="EMBL/GenBank/DDBJ databases">
        <authorList>
            <person name="Gaulin E."/>
            <person name="Dumas B."/>
        </authorList>
    </citation>
    <scope>NUCLEOTIDE SEQUENCE [LARGE SCALE GENOMIC DNA]</scope>
    <source>
        <strain evidence="4">CBS 568.67</strain>
    </source>
</reference>
<dbReference type="Pfam" id="PF00307">
    <property type="entry name" value="CH"/>
    <property type="match status" value="1"/>
</dbReference>
<feature type="domain" description="Calponin-homology (CH)" evidence="2">
    <location>
        <begin position="213"/>
        <end position="324"/>
    </location>
</feature>
<keyword evidence="5" id="KW-1185">Reference proteome</keyword>
<protein>
    <submittedName>
        <fullName evidence="4">Aste57867_1376 protein</fullName>
    </submittedName>
</protein>